<dbReference type="Proteomes" id="UP000054166">
    <property type="component" value="Unassembled WGS sequence"/>
</dbReference>
<dbReference type="InParanoid" id="A0A0C3FLL7"/>
<accession>A0A0C3FLL7</accession>
<dbReference type="Gene3D" id="3.40.50.720">
    <property type="entry name" value="NAD(P)-binding Rossmann-like Domain"/>
    <property type="match status" value="1"/>
</dbReference>
<keyword evidence="2" id="KW-1185">Reference proteome</keyword>
<dbReference type="PANTHER" id="PTHR40129">
    <property type="entry name" value="KETOPANTOATE REDUCTASE N-TERMINAL DOMAIN-CONTAINING PROTEIN"/>
    <property type="match status" value="1"/>
</dbReference>
<proteinExistence type="predicted"/>
<dbReference type="SUPFAM" id="SSF51735">
    <property type="entry name" value="NAD(P)-binding Rossmann-fold domains"/>
    <property type="match status" value="1"/>
</dbReference>
<protein>
    <submittedName>
        <fullName evidence="1">Uncharacterized protein</fullName>
    </submittedName>
</protein>
<dbReference type="InterPro" id="IPR036291">
    <property type="entry name" value="NAD(P)-bd_dom_sf"/>
</dbReference>
<evidence type="ECO:0000313" key="2">
    <source>
        <dbReference type="Proteomes" id="UP000054166"/>
    </source>
</evidence>
<sequence>MTDDHSKTDLLILGAGWTSIFLIPLCQQQGISFAATSRTGRDGTLAFQFDPESDDPRAYEILPQATTVLITFPIETKGGSATLVKLYKRTHGGDGKAEIRFIQLGTTSIWGGHCKTKAAWYDRLSPFDADHKRALAEQELLALSPDVPTTVLNLAGLWGGSRSMRNYVKQVAPTKEGLRIKSSLHMVHGSDVAKAILAVHQSFDLAMGQRWLITDTRVYDWWDLASAWGTNGEGHRGEAPEGPHPEWVRELMDEEGVRALPREMAKLGRLLDSRDFWSTFKLSPTRARLE</sequence>
<dbReference type="EMBL" id="KN833004">
    <property type="protein sequence ID" value="KIM80411.1"/>
    <property type="molecule type" value="Genomic_DNA"/>
</dbReference>
<name>A0A0C3FLL7_PILCF</name>
<evidence type="ECO:0000313" key="1">
    <source>
        <dbReference type="EMBL" id="KIM80411.1"/>
    </source>
</evidence>
<reference evidence="2" key="2">
    <citation type="submission" date="2015-01" db="EMBL/GenBank/DDBJ databases">
        <title>Evolutionary Origins and Diversification of the Mycorrhizal Mutualists.</title>
        <authorList>
            <consortium name="DOE Joint Genome Institute"/>
            <consortium name="Mycorrhizal Genomics Consortium"/>
            <person name="Kohler A."/>
            <person name="Kuo A."/>
            <person name="Nagy L.G."/>
            <person name="Floudas D."/>
            <person name="Copeland A."/>
            <person name="Barry K.W."/>
            <person name="Cichocki N."/>
            <person name="Veneault-Fourrey C."/>
            <person name="LaButti K."/>
            <person name="Lindquist E.A."/>
            <person name="Lipzen A."/>
            <person name="Lundell T."/>
            <person name="Morin E."/>
            <person name="Murat C."/>
            <person name="Riley R."/>
            <person name="Ohm R."/>
            <person name="Sun H."/>
            <person name="Tunlid A."/>
            <person name="Henrissat B."/>
            <person name="Grigoriev I.V."/>
            <person name="Hibbett D.S."/>
            <person name="Martin F."/>
        </authorList>
    </citation>
    <scope>NUCLEOTIDE SEQUENCE [LARGE SCALE GENOMIC DNA]</scope>
    <source>
        <strain evidence="2">F 1598</strain>
    </source>
</reference>
<reference evidence="1 2" key="1">
    <citation type="submission" date="2014-04" db="EMBL/GenBank/DDBJ databases">
        <authorList>
            <consortium name="DOE Joint Genome Institute"/>
            <person name="Kuo A."/>
            <person name="Tarkka M."/>
            <person name="Buscot F."/>
            <person name="Kohler A."/>
            <person name="Nagy L.G."/>
            <person name="Floudas D."/>
            <person name="Copeland A."/>
            <person name="Barry K.W."/>
            <person name="Cichocki N."/>
            <person name="Veneault-Fourrey C."/>
            <person name="LaButti K."/>
            <person name="Lindquist E.A."/>
            <person name="Lipzen A."/>
            <person name="Lundell T."/>
            <person name="Morin E."/>
            <person name="Murat C."/>
            <person name="Sun H."/>
            <person name="Tunlid A."/>
            <person name="Henrissat B."/>
            <person name="Grigoriev I.V."/>
            <person name="Hibbett D.S."/>
            <person name="Martin F."/>
            <person name="Nordberg H.P."/>
            <person name="Cantor M.N."/>
            <person name="Hua S.X."/>
        </authorList>
    </citation>
    <scope>NUCLEOTIDE SEQUENCE [LARGE SCALE GENOMIC DNA]</scope>
    <source>
        <strain evidence="1 2">F 1598</strain>
    </source>
</reference>
<organism evidence="1 2">
    <name type="scientific">Piloderma croceum (strain F 1598)</name>
    <dbReference type="NCBI Taxonomy" id="765440"/>
    <lineage>
        <taxon>Eukaryota</taxon>
        <taxon>Fungi</taxon>
        <taxon>Dikarya</taxon>
        <taxon>Basidiomycota</taxon>
        <taxon>Agaricomycotina</taxon>
        <taxon>Agaricomycetes</taxon>
        <taxon>Agaricomycetidae</taxon>
        <taxon>Atheliales</taxon>
        <taxon>Atheliaceae</taxon>
        <taxon>Piloderma</taxon>
    </lineage>
</organism>
<dbReference type="AlphaFoldDB" id="A0A0C3FLL7"/>
<dbReference type="HOGENOM" id="CLU_044092_0_0_1"/>
<dbReference type="PANTHER" id="PTHR40129:SF2">
    <property type="entry name" value="KETOPANTOATE REDUCTASE N-TERMINAL DOMAIN-CONTAINING PROTEIN"/>
    <property type="match status" value="1"/>
</dbReference>
<dbReference type="STRING" id="765440.A0A0C3FLL7"/>
<dbReference type="OrthoDB" id="674948at2759"/>
<gene>
    <name evidence="1" type="ORF">PILCRDRAFT_532456</name>
</gene>